<feature type="binding site" evidence="11">
    <location>
        <position position="604"/>
    </location>
    <ligand>
        <name>5-methyltetrahydropteroyltri-L-glutamate</name>
        <dbReference type="ChEBI" id="CHEBI:58207"/>
    </ligand>
</feature>
<dbReference type="GO" id="GO:0032259">
    <property type="term" value="P:methylation"/>
    <property type="evidence" value="ECO:0007669"/>
    <property type="project" value="UniProtKB-KW"/>
</dbReference>
<feature type="binding site" evidence="11">
    <location>
        <position position="664"/>
    </location>
    <ligand>
        <name>Zn(2+)</name>
        <dbReference type="ChEBI" id="CHEBI:29105"/>
        <note>catalytic</note>
    </ligand>
</feature>
<comment type="cofactor">
    <cofactor evidence="13">
        <name>Zn(2+)</name>
        <dbReference type="ChEBI" id="CHEBI:29105"/>
    </cofactor>
    <text evidence="13">Binds 2 Zn(2+) ions per subunit.</text>
</comment>
<evidence type="ECO:0000256" key="4">
    <source>
        <dbReference type="ARBA" id="ARBA00022603"/>
    </source>
</evidence>
<feature type="binding site" evidence="11 12">
    <location>
        <begin position="430"/>
        <end position="432"/>
    </location>
    <ligand>
        <name>L-methionine</name>
        <dbReference type="ChEBI" id="CHEBI:57844"/>
    </ligand>
</feature>
<dbReference type="GO" id="GO:0008270">
    <property type="term" value="F:zinc ion binding"/>
    <property type="evidence" value="ECO:0007669"/>
    <property type="project" value="InterPro"/>
</dbReference>
<organism evidence="17 18">
    <name type="scientific">Actinopolymorpha rutila</name>
    <dbReference type="NCBI Taxonomy" id="446787"/>
    <lineage>
        <taxon>Bacteria</taxon>
        <taxon>Bacillati</taxon>
        <taxon>Actinomycetota</taxon>
        <taxon>Actinomycetes</taxon>
        <taxon>Propionibacteriales</taxon>
        <taxon>Actinopolymorphaceae</taxon>
        <taxon>Actinopolymorpha</taxon>
    </lineage>
</organism>
<evidence type="ECO:0000256" key="6">
    <source>
        <dbReference type="ARBA" id="ARBA00022679"/>
    </source>
</evidence>
<dbReference type="SUPFAM" id="SSF51726">
    <property type="entry name" value="UROD/MetE-like"/>
    <property type="match status" value="2"/>
</dbReference>
<comment type="catalytic activity">
    <reaction evidence="11">
        <text>5-methyltetrahydropteroyltri-L-glutamate + L-homocysteine = tetrahydropteroyltri-L-glutamate + L-methionine</text>
        <dbReference type="Rhea" id="RHEA:21196"/>
        <dbReference type="ChEBI" id="CHEBI:57844"/>
        <dbReference type="ChEBI" id="CHEBI:58140"/>
        <dbReference type="ChEBI" id="CHEBI:58199"/>
        <dbReference type="ChEBI" id="CHEBI:58207"/>
        <dbReference type="EC" id="2.1.1.14"/>
    </reaction>
</comment>
<feature type="binding site" evidence="11">
    <location>
        <position position="725"/>
    </location>
    <ligand>
        <name>Zn(2+)</name>
        <dbReference type="ChEBI" id="CHEBI:29105"/>
        <note>catalytic</note>
    </ligand>
</feature>
<feature type="binding site" evidence="11 12">
    <location>
        <position position="598"/>
    </location>
    <ligand>
        <name>L-homocysteine</name>
        <dbReference type="ChEBI" id="CHEBI:58199"/>
    </ligand>
</feature>
<comment type="caution">
    <text evidence="11">Lacks conserved residue(s) required for the propagation of feature annotation.</text>
</comment>
<evidence type="ECO:0000256" key="13">
    <source>
        <dbReference type="PIRSR" id="PIRSR000382-2"/>
    </source>
</evidence>
<evidence type="ECO:0000259" key="16">
    <source>
        <dbReference type="Pfam" id="PF08267"/>
    </source>
</evidence>
<evidence type="ECO:0000256" key="14">
    <source>
        <dbReference type="PIRSR" id="PIRSR000382-3"/>
    </source>
</evidence>
<keyword evidence="5 11" id="KW-0028">Amino-acid biosynthesis</keyword>
<keyword evidence="6 11" id="KW-0808">Transferase</keyword>
<feature type="binding site" evidence="13">
    <location>
        <position position="664"/>
    </location>
    <ligand>
        <name>Zn(2+)</name>
        <dbReference type="ChEBI" id="CHEBI:29105"/>
        <label>1</label>
        <note>catalytic</note>
    </ligand>
</feature>
<evidence type="ECO:0000256" key="12">
    <source>
        <dbReference type="PIRSR" id="PIRSR000382-1"/>
    </source>
</evidence>
<dbReference type="EMBL" id="JACBZH010000001">
    <property type="protein sequence ID" value="NYH91698.1"/>
    <property type="molecule type" value="Genomic_DNA"/>
</dbReference>
<feature type="binding site" evidence="11 12">
    <location>
        <position position="560"/>
    </location>
    <ligand>
        <name>5-methyltetrahydropteroyltri-L-glutamate</name>
        <dbReference type="ChEBI" id="CHEBI:58207"/>
    </ligand>
</feature>
<dbReference type="AlphaFoldDB" id="A0A852ZIF9"/>
<feature type="active site" description="Proton donor" evidence="11 14">
    <location>
        <position position="693"/>
    </location>
</feature>
<dbReference type="InterPro" id="IPR013215">
    <property type="entry name" value="Cbl-indep_Met_Synth_N"/>
</dbReference>
<keyword evidence="10 11" id="KW-0486">Methionine biosynthesis</keyword>
<dbReference type="EC" id="2.1.1.14" evidence="11"/>
<evidence type="ECO:0000313" key="17">
    <source>
        <dbReference type="EMBL" id="NYH91698.1"/>
    </source>
</evidence>
<dbReference type="InterPro" id="IPR038071">
    <property type="entry name" value="UROD/MetE-like_sf"/>
</dbReference>
<reference evidence="17 18" key="1">
    <citation type="submission" date="2020-07" db="EMBL/GenBank/DDBJ databases">
        <title>Sequencing the genomes of 1000 actinobacteria strains.</title>
        <authorList>
            <person name="Klenk H.-P."/>
        </authorList>
    </citation>
    <scope>NUCLEOTIDE SEQUENCE [LARGE SCALE GENOMIC DNA]</scope>
    <source>
        <strain evidence="17 18">DSM 18448</strain>
    </source>
</reference>
<keyword evidence="18" id="KW-1185">Reference proteome</keyword>
<feature type="binding site" evidence="13">
    <location>
        <position position="725"/>
    </location>
    <ligand>
        <name>Zn(2+)</name>
        <dbReference type="ChEBI" id="CHEBI:29105"/>
        <label>1</label>
        <note>catalytic</note>
    </ligand>
</feature>
<dbReference type="Pfam" id="PF08267">
    <property type="entry name" value="Meth_synt_1"/>
    <property type="match status" value="1"/>
</dbReference>
<feature type="binding site" evidence="11 12">
    <location>
        <begin position="430"/>
        <end position="432"/>
    </location>
    <ligand>
        <name>L-homocysteine</name>
        <dbReference type="ChEBI" id="CHEBI:58199"/>
    </ligand>
</feature>
<dbReference type="HAMAP" id="MF_00172">
    <property type="entry name" value="Meth_synth"/>
    <property type="match status" value="1"/>
</dbReference>
<evidence type="ECO:0000256" key="8">
    <source>
        <dbReference type="ARBA" id="ARBA00022737"/>
    </source>
</evidence>
<dbReference type="InterPro" id="IPR002629">
    <property type="entry name" value="Met_Synth_C/arc"/>
</dbReference>
<dbReference type="PANTHER" id="PTHR30519">
    <property type="entry name" value="5-METHYLTETRAHYDROPTEROYLTRIGLUTAMATE--HOMOCYSTEINE METHYLTRANSFERASE"/>
    <property type="match status" value="1"/>
</dbReference>
<feature type="binding site" evidence="11 12">
    <location>
        <position position="483"/>
    </location>
    <ligand>
        <name>L-methionine</name>
        <dbReference type="ChEBI" id="CHEBI:57844"/>
    </ligand>
</feature>
<keyword evidence="7 11" id="KW-0479">Metal-binding</keyword>
<proteinExistence type="inferred from homology"/>
<dbReference type="PIRSF" id="PIRSF000382">
    <property type="entry name" value="MeTrfase_B12_ind"/>
    <property type="match status" value="1"/>
</dbReference>
<evidence type="ECO:0000256" key="5">
    <source>
        <dbReference type="ARBA" id="ARBA00022605"/>
    </source>
</evidence>
<dbReference type="NCBIfam" id="TIGR01371">
    <property type="entry name" value="met_syn_B12ind"/>
    <property type="match status" value="1"/>
</dbReference>
<dbReference type="Proteomes" id="UP000579605">
    <property type="component" value="Unassembled WGS sequence"/>
</dbReference>
<gene>
    <name evidence="11" type="primary">metE</name>
    <name evidence="17" type="ORF">F4554_004336</name>
</gene>
<evidence type="ECO:0000256" key="9">
    <source>
        <dbReference type="ARBA" id="ARBA00022833"/>
    </source>
</evidence>
<dbReference type="GO" id="GO:0003871">
    <property type="term" value="F:5-methyltetrahydropteroyltriglutamate-homocysteine S-methyltransferase activity"/>
    <property type="evidence" value="ECO:0007669"/>
    <property type="project" value="UniProtKB-UniRule"/>
</dbReference>
<keyword evidence="8 11" id="KW-0677">Repeat</keyword>
<dbReference type="Gene3D" id="3.20.20.210">
    <property type="match status" value="2"/>
</dbReference>
<feature type="binding site" evidence="13">
    <location>
        <position position="640"/>
    </location>
    <ligand>
        <name>Zn(2+)</name>
        <dbReference type="ChEBI" id="CHEBI:29105"/>
        <label>1</label>
        <note>catalytic</note>
    </ligand>
</feature>
<dbReference type="GO" id="GO:0009086">
    <property type="term" value="P:methionine biosynthetic process"/>
    <property type="evidence" value="ECO:0007669"/>
    <property type="project" value="UniProtKB-UniRule"/>
</dbReference>
<feature type="domain" description="Cobalamin-independent methionine synthase MetE N-terminal" evidence="16">
    <location>
        <begin position="6"/>
        <end position="313"/>
    </location>
</feature>
<feature type="binding site" evidence="13">
    <location>
        <position position="642"/>
    </location>
    <ligand>
        <name>Zn(2+)</name>
        <dbReference type="ChEBI" id="CHEBI:29105"/>
        <label>1</label>
        <note>catalytic</note>
    </ligand>
</feature>
<feature type="binding site" evidence="12">
    <location>
        <position position="116"/>
    </location>
    <ligand>
        <name>5-methyltetrahydropteroyltri-L-glutamate</name>
        <dbReference type="ChEBI" id="CHEBI:58207"/>
    </ligand>
</feature>
<keyword evidence="4 11" id="KW-0489">Methyltransferase</keyword>
<dbReference type="UniPathway" id="UPA00051">
    <property type="reaction ID" value="UER00082"/>
</dbReference>
<feature type="binding site" evidence="11">
    <location>
        <position position="111"/>
    </location>
    <ligand>
        <name>5-methyltetrahydropteroyltri-L-glutamate</name>
        <dbReference type="ChEBI" id="CHEBI:58207"/>
    </ligand>
</feature>
<feature type="binding site" evidence="11">
    <location>
        <position position="640"/>
    </location>
    <ligand>
        <name>Zn(2+)</name>
        <dbReference type="ChEBI" id="CHEBI:29105"/>
        <note>catalytic</note>
    </ligand>
</feature>
<feature type="binding site" evidence="11">
    <location>
        <position position="642"/>
    </location>
    <ligand>
        <name>Zn(2+)</name>
        <dbReference type="ChEBI" id="CHEBI:29105"/>
        <note>catalytic</note>
    </ligand>
</feature>
<feature type="binding site" evidence="12">
    <location>
        <position position="21"/>
    </location>
    <ligand>
        <name>5-methyltetrahydropteroyltri-L-glutamate</name>
        <dbReference type="ChEBI" id="CHEBI:58207"/>
    </ligand>
</feature>
<comment type="function">
    <text evidence="1 11">Catalyzes the transfer of a methyl group from 5-methyltetrahydrofolate to homocysteine resulting in methionine formation.</text>
</comment>
<feature type="binding site" evidence="11">
    <location>
        <begin position="18"/>
        <end position="21"/>
    </location>
    <ligand>
        <name>5-methyltetrahydropteroyltri-L-glutamate</name>
        <dbReference type="ChEBI" id="CHEBI:58207"/>
    </ligand>
</feature>
<comment type="caution">
    <text evidence="17">The sequence shown here is derived from an EMBL/GenBank/DDBJ whole genome shotgun (WGS) entry which is preliminary data.</text>
</comment>
<dbReference type="RefSeq" id="WP_179789238.1">
    <property type="nucleotide sequence ID" value="NZ_BAAARR010000001.1"/>
</dbReference>
<evidence type="ECO:0000256" key="10">
    <source>
        <dbReference type="ARBA" id="ARBA00023167"/>
    </source>
</evidence>
<keyword evidence="9 11" id="KW-0862">Zinc</keyword>
<dbReference type="InterPro" id="IPR006276">
    <property type="entry name" value="Cobalamin-indep_Met_synthase"/>
</dbReference>
<accession>A0A852ZIF9</accession>
<dbReference type="CDD" id="cd03311">
    <property type="entry name" value="CIMS_C_terminal_like"/>
    <property type="match status" value="1"/>
</dbReference>
<evidence type="ECO:0000256" key="1">
    <source>
        <dbReference type="ARBA" id="ARBA00002777"/>
    </source>
</evidence>
<evidence type="ECO:0000313" key="18">
    <source>
        <dbReference type="Proteomes" id="UP000579605"/>
    </source>
</evidence>
<dbReference type="NCBIfam" id="NF003556">
    <property type="entry name" value="PRK05222.1"/>
    <property type="match status" value="1"/>
</dbReference>
<feature type="domain" description="Cobalamin-independent methionine synthase MetE C-terminal/archaeal" evidence="15">
    <location>
        <begin position="425"/>
        <end position="747"/>
    </location>
</feature>
<protein>
    <recommendedName>
        <fullName evidence="11">5-methyltetrahydropteroyltriglutamate--homocysteine methyltransferase</fullName>
        <ecNumber evidence="11">2.1.1.14</ecNumber>
    </recommendedName>
    <alternativeName>
        <fullName evidence="11">Cobalamin-independent methionine synthase</fullName>
    </alternativeName>
    <alternativeName>
        <fullName evidence="11">Methionine synthase, vitamin-B12 independent isozyme</fullName>
    </alternativeName>
</protein>
<evidence type="ECO:0000256" key="7">
    <source>
        <dbReference type="ARBA" id="ARBA00022723"/>
    </source>
</evidence>
<feature type="binding site" evidence="11 12">
    <location>
        <position position="598"/>
    </location>
    <ligand>
        <name>L-methionine</name>
        <dbReference type="ChEBI" id="CHEBI:57844"/>
    </ligand>
</feature>
<dbReference type="Pfam" id="PF01717">
    <property type="entry name" value="Meth_synt_2"/>
    <property type="match status" value="1"/>
</dbReference>
<evidence type="ECO:0000256" key="11">
    <source>
        <dbReference type="HAMAP-Rule" id="MF_00172"/>
    </source>
</evidence>
<evidence type="ECO:0000259" key="15">
    <source>
        <dbReference type="Pfam" id="PF01717"/>
    </source>
</evidence>
<evidence type="ECO:0000256" key="2">
    <source>
        <dbReference type="ARBA" id="ARBA00004681"/>
    </source>
</evidence>
<comment type="pathway">
    <text evidence="2 11">Amino-acid biosynthesis; L-methionine biosynthesis via de novo pathway; L-methionine from L-homocysteine (MetE route): step 1/1.</text>
</comment>
<dbReference type="CDD" id="cd03312">
    <property type="entry name" value="CIMS_N_terminal_like"/>
    <property type="match status" value="1"/>
</dbReference>
<evidence type="ECO:0000256" key="3">
    <source>
        <dbReference type="ARBA" id="ARBA00009553"/>
    </source>
</evidence>
<feature type="binding site" evidence="11">
    <location>
        <position position="483"/>
    </location>
    <ligand>
        <name>L-homocysteine</name>
        <dbReference type="ChEBI" id="CHEBI:58199"/>
    </ligand>
</feature>
<sequence>METVRTTVLGYPRIGARRELKRATEDYWAGRIDAAALHQAAAALRRDTWETLRDAGVDLVPSHTFSFYDHVLDHAELFGAVPRRFAGLDGLDRYFAMARGTEGTAPLEMTKWFDTNYHYLVPELGPDTTFRTAGARSRPVTEYEEAAALGVTTRPVLLGPLSFLLLAKPAVDAPKDFRPLDLLGPLLDAYVGLLDGLADAGVEWVQLDEPVLAADRNSAELSALRTVYDRLGSLAHRPKLMVATYFGPIGPALPVLAGTRVDGLALDLVAGAADADRIAAAGLGDRTVVAGLVDGRNVWRTDLARAMSVAASLLGSVGDLVVGTSCSLLHVPLDLTLEPDLPDGLRDRLAFARQKVDEVVLLGRALREGHQAVQRELAAASAATGTAEDTVDGRVRARLASLGTGTSRRDYAERARLQAGALPPLPTTTIGSFPQTARIRRARADLRAGRIDQAAYDTRMRGEIDEIIALQEDIGLDVLVHGEPERNDMVQYFAERLSGFAGTSHGWVQSYGTRYVRPPILYADVARPRPMTVEWTTYAQSRTGKPVKGMLTGPVTMLAWSFVRDDQQLAETARQVALALRDEIRDLEAAGIRYIQVDEPALRELLPLRAADQPAYVDWAVGAFRLATSGVAERTQIHSHMCYSEFGEIVDTIDALDADVTSVEAARSRMELVTDLAKAGYRRGIGPGVYDIHSPRVPTVAEIEEALRLALEAVPPDRLWVNPDCGLKTRTYAEVEPALRNLVEATRRVRASLPARRPA</sequence>
<comment type="cofactor">
    <cofactor evidence="11">
        <name>Zn(2+)</name>
        <dbReference type="ChEBI" id="CHEBI:29105"/>
    </cofactor>
    <text evidence="11">Binds 1 zinc ion per subunit.</text>
</comment>
<name>A0A852ZIF9_9ACTN</name>
<comment type="similarity">
    <text evidence="3 11">Belongs to the vitamin-B12 independent methionine synthase family.</text>
</comment>